<gene>
    <name evidence="3" type="ORF">JJB09_08185</name>
</gene>
<dbReference type="PANTHER" id="PTHR14859">
    <property type="entry name" value="CALCOFLUOR WHITE HYPERSENSITIVE PROTEIN PRECURSOR"/>
    <property type="match status" value="1"/>
</dbReference>
<dbReference type="Proteomes" id="UP000633219">
    <property type="component" value="Unassembled WGS sequence"/>
</dbReference>
<dbReference type="GO" id="GO:0016020">
    <property type="term" value="C:membrane"/>
    <property type="evidence" value="ECO:0007669"/>
    <property type="project" value="GOC"/>
</dbReference>
<dbReference type="InterPro" id="IPR036691">
    <property type="entry name" value="Endo/exonu/phosph_ase_sf"/>
</dbReference>
<dbReference type="EMBL" id="JAEQNC010000004">
    <property type="protein sequence ID" value="MBL0372004.1"/>
    <property type="molecule type" value="Genomic_DNA"/>
</dbReference>
<dbReference type="GO" id="GO:0004519">
    <property type="term" value="F:endonuclease activity"/>
    <property type="evidence" value="ECO:0007669"/>
    <property type="project" value="UniProtKB-KW"/>
</dbReference>
<name>A0A936YPU3_9HYPH</name>
<dbReference type="SUPFAM" id="SSF56219">
    <property type="entry name" value="DNase I-like"/>
    <property type="match status" value="1"/>
</dbReference>
<keyword evidence="1" id="KW-1133">Transmembrane helix</keyword>
<evidence type="ECO:0000313" key="3">
    <source>
        <dbReference type="EMBL" id="MBL0372004.1"/>
    </source>
</evidence>
<keyword evidence="3" id="KW-0255">Endonuclease</keyword>
<dbReference type="InterPro" id="IPR051916">
    <property type="entry name" value="GPI-anchor_lipid_remodeler"/>
</dbReference>
<dbReference type="InterPro" id="IPR005135">
    <property type="entry name" value="Endo/exonuclease/phosphatase"/>
</dbReference>
<feature type="transmembrane region" description="Helical" evidence="1">
    <location>
        <begin position="59"/>
        <end position="78"/>
    </location>
</feature>
<accession>A0A936YPU3</accession>
<keyword evidence="3" id="KW-0540">Nuclease</keyword>
<evidence type="ECO:0000259" key="2">
    <source>
        <dbReference type="Pfam" id="PF03372"/>
    </source>
</evidence>
<dbReference type="Pfam" id="PF03372">
    <property type="entry name" value="Exo_endo_phos"/>
    <property type="match status" value="1"/>
</dbReference>
<keyword evidence="1" id="KW-0472">Membrane</keyword>
<sequence length="317" mass="34740">MKSVSIVIGTLAALAVAALAGRYATGSWIFYTIASLQIQGAVAAFALAAISFGFYRHALNLALMVVAILIGAHGYIMLGEFRQPAPLDPAAKPLFRLLSINIMGDNPQGVKVADYIIGSGADVVFIQESAPIGPHIDRIKVVYPYRLGCGAQTITCDQSLWSKRPLAEGKVITASPIYRDRLMIATIDFDGRPVNFVNVHLTKPYFDNFHAYELRRIQKSIAPLKGPMILAGDFNASILTPDIRGFLKSTYLMTAEKEPQTWPVKATWAGMAIDHVFVRDALRFKSLARVEETLGSNHYGLIADVLWQDDTATYPPQ</sequence>
<protein>
    <submittedName>
        <fullName evidence="3">Endonuclease/exonuclease/phosphatase family protein</fullName>
    </submittedName>
</protein>
<keyword evidence="1" id="KW-0812">Transmembrane</keyword>
<dbReference type="AlphaFoldDB" id="A0A936YPU3"/>
<comment type="caution">
    <text evidence="3">The sequence shown here is derived from an EMBL/GenBank/DDBJ whole genome shotgun (WGS) entry which is preliminary data.</text>
</comment>
<keyword evidence="4" id="KW-1185">Reference proteome</keyword>
<keyword evidence="3" id="KW-0378">Hydrolase</keyword>
<proteinExistence type="predicted"/>
<dbReference type="PANTHER" id="PTHR14859:SF1">
    <property type="entry name" value="PGAP2-INTERACTING PROTEIN"/>
    <property type="match status" value="1"/>
</dbReference>
<feature type="transmembrane region" description="Helical" evidence="1">
    <location>
        <begin position="30"/>
        <end position="52"/>
    </location>
</feature>
<feature type="domain" description="Endonuclease/exonuclease/phosphatase" evidence="2">
    <location>
        <begin position="98"/>
        <end position="298"/>
    </location>
</feature>
<reference evidence="3" key="1">
    <citation type="submission" date="2021-01" db="EMBL/GenBank/DDBJ databases">
        <title>Rhizobium sp. strain KVB221 16S ribosomal RNA gene Genome sequencing and assembly.</title>
        <authorList>
            <person name="Kang M."/>
        </authorList>
    </citation>
    <scope>NUCLEOTIDE SEQUENCE</scope>
    <source>
        <strain evidence="3">KVB221</strain>
    </source>
</reference>
<organism evidence="3 4">
    <name type="scientific">Rhizobium setariae</name>
    <dbReference type="NCBI Taxonomy" id="2801340"/>
    <lineage>
        <taxon>Bacteria</taxon>
        <taxon>Pseudomonadati</taxon>
        <taxon>Pseudomonadota</taxon>
        <taxon>Alphaproteobacteria</taxon>
        <taxon>Hyphomicrobiales</taxon>
        <taxon>Rhizobiaceae</taxon>
        <taxon>Rhizobium/Agrobacterium group</taxon>
        <taxon>Rhizobium</taxon>
    </lineage>
</organism>
<evidence type="ECO:0000313" key="4">
    <source>
        <dbReference type="Proteomes" id="UP000633219"/>
    </source>
</evidence>
<dbReference type="Gene3D" id="3.60.10.10">
    <property type="entry name" value="Endonuclease/exonuclease/phosphatase"/>
    <property type="match status" value="1"/>
</dbReference>
<evidence type="ECO:0000256" key="1">
    <source>
        <dbReference type="SAM" id="Phobius"/>
    </source>
</evidence>
<dbReference type="GO" id="GO:0006506">
    <property type="term" value="P:GPI anchor biosynthetic process"/>
    <property type="evidence" value="ECO:0007669"/>
    <property type="project" value="TreeGrafter"/>
</dbReference>
<dbReference type="RefSeq" id="WP_201655893.1">
    <property type="nucleotide sequence ID" value="NZ_JAEQNC010000004.1"/>
</dbReference>